<keyword evidence="3" id="KW-1185">Reference proteome</keyword>
<organism evidence="2 3">
    <name type="scientific">Allacma fusca</name>
    <dbReference type="NCBI Taxonomy" id="39272"/>
    <lineage>
        <taxon>Eukaryota</taxon>
        <taxon>Metazoa</taxon>
        <taxon>Ecdysozoa</taxon>
        <taxon>Arthropoda</taxon>
        <taxon>Hexapoda</taxon>
        <taxon>Collembola</taxon>
        <taxon>Symphypleona</taxon>
        <taxon>Sminthuridae</taxon>
        <taxon>Allacma</taxon>
    </lineage>
</organism>
<evidence type="ECO:0000256" key="1">
    <source>
        <dbReference type="SAM" id="Phobius"/>
    </source>
</evidence>
<comment type="caution">
    <text evidence="2">The sequence shown here is derived from an EMBL/GenBank/DDBJ whole genome shotgun (WGS) entry which is preliminary data.</text>
</comment>
<protein>
    <submittedName>
        <fullName evidence="2">Uncharacterized protein</fullName>
    </submittedName>
</protein>
<feature type="transmembrane region" description="Helical" evidence="1">
    <location>
        <begin position="6"/>
        <end position="24"/>
    </location>
</feature>
<evidence type="ECO:0000313" key="3">
    <source>
        <dbReference type="Proteomes" id="UP000708208"/>
    </source>
</evidence>
<evidence type="ECO:0000313" key="2">
    <source>
        <dbReference type="EMBL" id="CAG7733569.1"/>
    </source>
</evidence>
<keyword evidence="1" id="KW-1133">Transmembrane helix</keyword>
<dbReference type="AlphaFoldDB" id="A0A8J2KDE8"/>
<name>A0A8J2KDE8_9HEXA</name>
<reference evidence="2" key="1">
    <citation type="submission" date="2021-06" db="EMBL/GenBank/DDBJ databases">
        <authorList>
            <person name="Hodson N. C."/>
            <person name="Mongue J. A."/>
            <person name="Jaron S. K."/>
        </authorList>
    </citation>
    <scope>NUCLEOTIDE SEQUENCE</scope>
</reference>
<accession>A0A8J2KDE8</accession>
<keyword evidence="1" id="KW-0812">Transmembrane</keyword>
<sequence length="104" mass="11795">MSNAVYYIVSIVLSVIIILLRLCWCMQVRSRQRERIRAAQESSRNQGHVADPVYSIPVMVTPYPVIGNPSNGRFHPSAFEDLPPAYETVVNETTVRPTAPKYFN</sequence>
<proteinExistence type="predicted"/>
<gene>
    <name evidence="2" type="ORF">AFUS01_LOCUS22004</name>
</gene>
<dbReference type="EMBL" id="CAJVCH010251123">
    <property type="protein sequence ID" value="CAG7733569.1"/>
    <property type="molecule type" value="Genomic_DNA"/>
</dbReference>
<dbReference type="Proteomes" id="UP000708208">
    <property type="component" value="Unassembled WGS sequence"/>
</dbReference>
<keyword evidence="1" id="KW-0472">Membrane</keyword>